<accession>A0ABW4XG14</accession>
<feature type="signal peptide" evidence="1">
    <location>
        <begin position="1"/>
        <end position="18"/>
    </location>
</feature>
<evidence type="ECO:0000256" key="1">
    <source>
        <dbReference type="SAM" id="SignalP"/>
    </source>
</evidence>
<proteinExistence type="predicted"/>
<reference evidence="3" key="1">
    <citation type="journal article" date="2019" name="Int. J. Syst. Evol. Microbiol.">
        <title>The Global Catalogue of Microorganisms (GCM) 10K type strain sequencing project: providing services to taxonomists for standard genome sequencing and annotation.</title>
        <authorList>
            <consortium name="The Broad Institute Genomics Platform"/>
            <consortium name="The Broad Institute Genome Sequencing Center for Infectious Disease"/>
            <person name="Wu L."/>
            <person name="Ma J."/>
        </authorList>
    </citation>
    <scope>NUCLEOTIDE SEQUENCE [LARGE SCALE GENOMIC DNA]</scope>
    <source>
        <strain evidence="3">CGMCC 1.10992</strain>
    </source>
</reference>
<evidence type="ECO:0000313" key="3">
    <source>
        <dbReference type="Proteomes" id="UP001597380"/>
    </source>
</evidence>
<dbReference type="EMBL" id="JBHUHT010000003">
    <property type="protein sequence ID" value="MFD2094416.1"/>
    <property type="molecule type" value="Genomic_DNA"/>
</dbReference>
<name>A0ABW4XG14_9GAMM</name>
<dbReference type="Gene3D" id="1.25.40.10">
    <property type="entry name" value="Tetratricopeptide repeat domain"/>
    <property type="match status" value="1"/>
</dbReference>
<protein>
    <submittedName>
        <fullName evidence="2">Tetratricopeptide repeat protein</fullName>
    </submittedName>
</protein>
<evidence type="ECO:0000313" key="2">
    <source>
        <dbReference type="EMBL" id="MFD2094416.1"/>
    </source>
</evidence>
<gene>
    <name evidence="2" type="ORF">ACFSJ3_00325</name>
</gene>
<feature type="chain" id="PRO_5045929803" evidence="1">
    <location>
        <begin position="19"/>
        <end position="680"/>
    </location>
</feature>
<organism evidence="2 3">
    <name type="scientific">Corallincola platygyrae</name>
    <dbReference type="NCBI Taxonomy" id="1193278"/>
    <lineage>
        <taxon>Bacteria</taxon>
        <taxon>Pseudomonadati</taxon>
        <taxon>Pseudomonadota</taxon>
        <taxon>Gammaproteobacteria</taxon>
        <taxon>Alteromonadales</taxon>
        <taxon>Psychromonadaceae</taxon>
        <taxon>Corallincola</taxon>
    </lineage>
</organism>
<dbReference type="SUPFAM" id="SSF48452">
    <property type="entry name" value="TPR-like"/>
    <property type="match status" value="1"/>
</dbReference>
<keyword evidence="1" id="KW-0732">Signal</keyword>
<keyword evidence="3" id="KW-1185">Reference proteome</keyword>
<dbReference type="InterPro" id="IPR011990">
    <property type="entry name" value="TPR-like_helical_dom_sf"/>
</dbReference>
<sequence length="680" mass="76719">MYRLFLAGIVVCCFGTCAAEEDKETPSKMVQVLVSQADSYTAAYRQYQSLQGMLLTTKGGVQFAEQSSFPDVSQSQWLSIGKTLRQRAIAESSAFDAVLLLYLKQFNQKPLPEYCQISARWLAAATSQELSSEQSQQLSELMTLLKHCRQQQPFHALRYAAEARLLVEAYVRYGQSELAVEVLKKAFARLEQLQGDDRERLAFLLSHKGLDQSLAAISLKLAAQLEPAELRVEVVRRMQELPQFQNQLPELTGMVGAPERYTWKWGLWAKDMAEKGLLHLVEPGPTLILAQPELNEQHRNHINSILALGNLIAGNPQASLDAYRLVVPVSTYEQQELLLELAEHDVSGVYVKYVMQFLSNEPQPIDRAYSLFSFARRYLKAGRYELAAEMYNQGLDIMFEANYHKMAECGWEIVDALLSEGLIEQAERISQRFNSEAIFLGGVGEPHYVALEKESEFAVAYARMGDFHKSQLLLLSAKKAGMSNANNALELIDIYADANDFVKAERVAAWVDFYPERHMQAWLRVANGYTRHGDFEKAKARLDYVLGLLKHTRNRPSMLFNDLAKGYAAIALLPPELLKMAESRKSNSSLVEIAKVYAEAGLINLALLAICHIDNLDDQLYVLSWLEFTNGTELPLDEIGKAQLAKIVQQHFPLDESWHQLEQQVNVAVLKGTLAQHQPR</sequence>
<comment type="caution">
    <text evidence="2">The sequence shown here is derived from an EMBL/GenBank/DDBJ whole genome shotgun (WGS) entry which is preliminary data.</text>
</comment>
<dbReference type="RefSeq" id="WP_345337752.1">
    <property type="nucleotide sequence ID" value="NZ_BAABLI010000003.1"/>
</dbReference>
<dbReference type="Proteomes" id="UP001597380">
    <property type="component" value="Unassembled WGS sequence"/>
</dbReference>